<dbReference type="AlphaFoldDB" id="A0A6V8MEX8"/>
<protein>
    <recommendedName>
        <fullName evidence="3">THUMP domain-containing protein</fullName>
    </recommendedName>
</protein>
<proteinExistence type="predicted"/>
<reference evidence="2" key="1">
    <citation type="submission" date="2020-06" db="EMBL/GenBank/DDBJ databases">
        <title>Draft genomic sequence of Geomonas sp. Red330.</title>
        <authorList>
            <person name="Itoh H."/>
            <person name="Zhenxing X."/>
            <person name="Ushijima N."/>
            <person name="Masuda Y."/>
            <person name="Shiratori Y."/>
            <person name="Senoo K."/>
        </authorList>
    </citation>
    <scope>NUCLEOTIDE SEQUENCE [LARGE SCALE GENOMIC DNA]</scope>
    <source>
        <strain evidence="2">Red330</strain>
    </source>
</reference>
<name>A0A6V8MEX8_9BACT</name>
<dbReference type="RefSeq" id="WP_183353414.1">
    <property type="nucleotide sequence ID" value="NZ_BLXX01000002.1"/>
</dbReference>
<sequence length="179" mass="20754">MHDWNVVITVNEGGFNPARKLLEHYGNVDRTDYFNILLMHQEEPWQLLETLRREAVRDPEALAPLARVMPVFETFSFQNAADFEGKARRAVQRWLPELGGCSFYLRMHWRGFKGKLSSLDEERFLDTYLLEALEMAGNEGEISFDDPDAILALETVGPRAGLSLWTREELERYPLLHLT</sequence>
<dbReference type="EMBL" id="BLXX01000002">
    <property type="protein sequence ID" value="GFO58556.1"/>
    <property type="molecule type" value="Genomic_DNA"/>
</dbReference>
<keyword evidence="2" id="KW-1185">Reference proteome</keyword>
<evidence type="ECO:0000313" key="1">
    <source>
        <dbReference type="EMBL" id="GFO58556.1"/>
    </source>
</evidence>
<evidence type="ECO:0008006" key="3">
    <source>
        <dbReference type="Google" id="ProtNLM"/>
    </source>
</evidence>
<gene>
    <name evidence="1" type="ORF">GMST_08810</name>
</gene>
<evidence type="ECO:0000313" key="2">
    <source>
        <dbReference type="Proteomes" id="UP000556026"/>
    </source>
</evidence>
<accession>A0A6V8MEX8</accession>
<dbReference type="Proteomes" id="UP000556026">
    <property type="component" value="Unassembled WGS sequence"/>
</dbReference>
<organism evidence="1 2">
    <name type="scientific">Geomonas silvestris</name>
    <dbReference type="NCBI Taxonomy" id="2740184"/>
    <lineage>
        <taxon>Bacteria</taxon>
        <taxon>Pseudomonadati</taxon>
        <taxon>Thermodesulfobacteriota</taxon>
        <taxon>Desulfuromonadia</taxon>
        <taxon>Geobacterales</taxon>
        <taxon>Geobacteraceae</taxon>
        <taxon>Geomonas</taxon>
    </lineage>
</organism>
<comment type="caution">
    <text evidence="1">The sequence shown here is derived from an EMBL/GenBank/DDBJ whole genome shotgun (WGS) entry which is preliminary data.</text>
</comment>